<evidence type="ECO:0000313" key="2">
    <source>
        <dbReference type="EMBL" id="MEU1952796.1"/>
    </source>
</evidence>
<reference evidence="2 3" key="1">
    <citation type="submission" date="2024-06" db="EMBL/GenBank/DDBJ databases">
        <title>The Natural Products Discovery Center: Release of the First 8490 Sequenced Strains for Exploring Actinobacteria Biosynthetic Diversity.</title>
        <authorList>
            <person name="Kalkreuter E."/>
            <person name="Kautsar S.A."/>
            <person name="Yang D."/>
            <person name="Bader C.D."/>
            <person name="Teijaro C.N."/>
            <person name="Fluegel L."/>
            <person name="Davis C.M."/>
            <person name="Simpson J.R."/>
            <person name="Lauterbach L."/>
            <person name="Steele A.D."/>
            <person name="Gui C."/>
            <person name="Meng S."/>
            <person name="Li G."/>
            <person name="Viehrig K."/>
            <person name="Ye F."/>
            <person name="Su P."/>
            <person name="Kiefer A.F."/>
            <person name="Nichols A."/>
            <person name="Cepeda A.J."/>
            <person name="Yan W."/>
            <person name="Fan B."/>
            <person name="Jiang Y."/>
            <person name="Adhikari A."/>
            <person name="Zheng C.-J."/>
            <person name="Schuster L."/>
            <person name="Cowan T.M."/>
            <person name="Smanski M.J."/>
            <person name="Chevrette M.G."/>
            <person name="De Carvalho L.P.S."/>
            <person name="Shen B."/>
        </authorList>
    </citation>
    <scope>NUCLEOTIDE SEQUENCE [LARGE SCALE GENOMIC DNA]</scope>
    <source>
        <strain evidence="2 3">NPDC019708</strain>
    </source>
</reference>
<feature type="region of interest" description="Disordered" evidence="1">
    <location>
        <begin position="1"/>
        <end position="21"/>
    </location>
</feature>
<organism evidence="2 3">
    <name type="scientific">Nocardia rhamnosiphila</name>
    <dbReference type="NCBI Taxonomy" id="426716"/>
    <lineage>
        <taxon>Bacteria</taxon>
        <taxon>Bacillati</taxon>
        <taxon>Actinomycetota</taxon>
        <taxon>Actinomycetes</taxon>
        <taxon>Mycobacteriales</taxon>
        <taxon>Nocardiaceae</taxon>
        <taxon>Nocardia</taxon>
    </lineage>
</organism>
<dbReference type="RefSeq" id="WP_356957148.1">
    <property type="nucleotide sequence ID" value="NZ_JBEYBD010000008.1"/>
</dbReference>
<evidence type="ECO:0000313" key="3">
    <source>
        <dbReference type="Proteomes" id="UP001550628"/>
    </source>
</evidence>
<dbReference type="EMBL" id="JBEYBF010000007">
    <property type="protein sequence ID" value="MEU1952796.1"/>
    <property type="molecule type" value="Genomic_DNA"/>
</dbReference>
<comment type="caution">
    <text evidence="2">The sequence shown here is derived from an EMBL/GenBank/DDBJ whole genome shotgun (WGS) entry which is preliminary data.</text>
</comment>
<name>A0ABV2WPK4_9NOCA</name>
<proteinExistence type="predicted"/>
<gene>
    <name evidence="2" type="ORF">ABZ510_13105</name>
</gene>
<protein>
    <submittedName>
        <fullName evidence="2">Uncharacterized protein</fullName>
    </submittedName>
</protein>
<dbReference type="Proteomes" id="UP001550628">
    <property type="component" value="Unassembled WGS sequence"/>
</dbReference>
<sequence>MPKSAEAPAHKPLGGRRAPAARNDGLVLEAAREVFLAGPKAPIAALAERSGEVIHADYANTELVRRAQATGRLREGDAAG</sequence>
<evidence type="ECO:0000256" key="1">
    <source>
        <dbReference type="SAM" id="MobiDB-lite"/>
    </source>
</evidence>
<keyword evidence="3" id="KW-1185">Reference proteome</keyword>
<accession>A0ABV2WPK4</accession>